<proteinExistence type="predicted"/>
<dbReference type="EMBL" id="MU117974">
    <property type="protein sequence ID" value="KAF9651557.1"/>
    <property type="molecule type" value="Genomic_DNA"/>
</dbReference>
<gene>
    <name evidence="1" type="ORF">BDM02DRAFT_3090718</name>
</gene>
<reference evidence="1" key="2">
    <citation type="journal article" date="2020" name="Nat. Commun.">
        <title>Large-scale genome sequencing of mycorrhizal fungi provides insights into the early evolution of symbiotic traits.</title>
        <authorList>
            <person name="Miyauchi S."/>
            <person name="Kiss E."/>
            <person name="Kuo A."/>
            <person name="Drula E."/>
            <person name="Kohler A."/>
            <person name="Sanchez-Garcia M."/>
            <person name="Morin E."/>
            <person name="Andreopoulos B."/>
            <person name="Barry K.W."/>
            <person name="Bonito G."/>
            <person name="Buee M."/>
            <person name="Carver A."/>
            <person name="Chen C."/>
            <person name="Cichocki N."/>
            <person name="Clum A."/>
            <person name="Culley D."/>
            <person name="Crous P.W."/>
            <person name="Fauchery L."/>
            <person name="Girlanda M."/>
            <person name="Hayes R.D."/>
            <person name="Keri Z."/>
            <person name="LaButti K."/>
            <person name="Lipzen A."/>
            <person name="Lombard V."/>
            <person name="Magnuson J."/>
            <person name="Maillard F."/>
            <person name="Murat C."/>
            <person name="Nolan M."/>
            <person name="Ohm R.A."/>
            <person name="Pangilinan J."/>
            <person name="Pereira M.F."/>
            <person name="Perotto S."/>
            <person name="Peter M."/>
            <person name="Pfister S."/>
            <person name="Riley R."/>
            <person name="Sitrit Y."/>
            <person name="Stielow J.B."/>
            <person name="Szollosi G."/>
            <person name="Zifcakova L."/>
            <person name="Stursova M."/>
            <person name="Spatafora J.W."/>
            <person name="Tedersoo L."/>
            <person name="Vaario L.M."/>
            <person name="Yamada A."/>
            <person name="Yan M."/>
            <person name="Wang P."/>
            <person name="Xu J."/>
            <person name="Bruns T."/>
            <person name="Baldrian P."/>
            <person name="Vilgalys R."/>
            <person name="Dunand C."/>
            <person name="Henrissat B."/>
            <person name="Grigoriev I.V."/>
            <person name="Hibbett D."/>
            <person name="Nagy L.G."/>
            <person name="Martin F.M."/>
        </authorList>
    </citation>
    <scope>NUCLEOTIDE SEQUENCE</scope>
    <source>
        <strain evidence="1">P2</strain>
    </source>
</reference>
<reference evidence="1" key="1">
    <citation type="submission" date="2019-10" db="EMBL/GenBank/DDBJ databases">
        <authorList>
            <consortium name="DOE Joint Genome Institute"/>
            <person name="Kuo A."/>
            <person name="Miyauchi S."/>
            <person name="Kiss E."/>
            <person name="Drula E."/>
            <person name="Kohler A."/>
            <person name="Sanchez-Garcia M."/>
            <person name="Andreopoulos B."/>
            <person name="Barry K.W."/>
            <person name="Bonito G."/>
            <person name="Buee M."/>
            <person name="Carver A."/>
            <person name="Chen C."/>
            <person name="Cichocki N."/>
            <person name="Clum A."/>
            <person name="Culley D."/>
            <person name="Crous P.W."/>
            <person name="Fauchery L."/>
            <person name="Girlanda M."/>
            <person name="Hayes R."/>
            <person name="Keri Z."/>
            <person name="Labutti K."/>
            <person name="Lipzen A."/>
            <person name="Lombard V."/>
            <person name="Magnuson J."/>
            <person name="Maillard F."/>
            <person name="Morin E."/>
            <person name="Murat C."/>
            <person name="Nolan M."/>
            <person name="Ohm R."/>
            <person name="Pangilinan J."/>
            <person name="Pereira M."/>
            <person name="Perotto S."/>
            <person name="Peter M."/>
            <person name="Riley R."/>
            <person name="Sitrit Y."/>
            <person name="Stielow B."/>
            <person name="Szollosi G."/>
            <person name="Zifcakova L."/>
            <person name="Stursova M."/>
            <person name="Spatafora J.W."/>
            <person name="Tedersoo L."/>
            <person name="Vaario L.-M."/>
            <person name="Yamada A."/>
            <person name="Yan M."/>
            <person name="Wang P."/>
            <person name="Xu J."/>
            <person name="Bruns T."/>
            <person name="Baldrian P."/>
            <person name="Vilgalys R."/>
            <person name="Henrissat B."/>
            <person name="Grigoriev I.V."/>
            <person name="Hibbett D."/>
            <person name="Nagy L.G."/>
            <person name="Martin F.M."/>
        </authorList>
    </citation>
    <scope>NUCLEOTIDE SEQUENCE</scope>
    <source>
        <strain evidence="1">P2</strain>
    </source>
</reference>
<accession>A0ACB6ZPJ5</accession>
<organism evidence="1 2">
    <name type="scientific">Thelephora ganbajun</name>
    <name type="common">Ganba fungus</name>
    <dbReference type="NCBI Taxonomy" id="370292"/>
    <lineage>
        <taxon>Eukaryota</taxon>
        <taxon>Fungi</taxon>
        <taxon>Dikarya</taxon>
        <taxon>Basidiomycota</taxon>
        <taxon>Agaricomycotina</taxon>
        <taxon>Agaricomycetes</taxon>
        <taxon>Thelephorales</taxon>
        <taxon>Thelephoraceae</taxon>
        <taxon>Thelephora</taxon>
    </lineage>
</organism>
<dbReference type="Proteomes" id="UP000886501">
    <property type="component" value="Unassembled WGS sequence"/>
</dbReference>
<evidence type="ECO:0000313" key="1">
    <source>
        <dbReference type="EMBL" id="KAF9651557.1"/>
    </source>
</evidence>
<name>A0ACB6ZPJ5_THEGA</name>
<sequence>MAADPNPQGLDPDVRPPKRPRFSLSPIPTSRLAPPSCSSPNIPLPSSLEKPVLPLRPLPLPLLLLSLPAILILPPSHLLHDESLRLSVVALRKCVLMRALSPEIECRAWTTLAQVGLQVIDSRLSASSHERHAWARNMEAEVDRAITKGHSSLQKYKYQITLAHAQFSLWQQKPKFSLTLLRRLAASVTVSNVPQVEYLTYLKMISQHLSLNEVHTALTLVDKLRDSSSQYQHSRITLLSHILRLRILILGGHWSDAGPASRTAEDALGLRYETASTLMSTAPTVSPMYIDFEDRFECAMALHTLVLSIVYYAHTGISSESSTRLSHLHALLDAKALECLGDGSIKIDFPTGPPIHLEATHPRIFYLVGFLLTSVSKRDAMGRKPRRKLFAIEGLKAWEKETTKPLDCPSSWSISDITQLRIRLAKIKADILCELVAVSVVRSEFDAAEKEIDVLIAHTRTWDVFDEFSARIALHHSHLAHSLGKSTEALTYYTIASALSEAGGFVDVAATLGHVELLIGLSGRSLVFPVHGSGENDTRSSLPANTNNEEFLAFSSRAVRLTKGMGSTLEAAGKVIQAATSTEILRAKQYLKDGLSKASRSQDNHLRALIMALVSSHYFHTAYDQAEQVLSTCEQLAAGLGAPSDKVNSNEVPTLGNIQLGIWVSERTLELYNRCGKMDMLHKQRKKVEYLRGAFASLHKSKFSGSSDVI</sequence>
<evidence type="ECO:0000313" key="2">
    <source>
        <dbReference type="Proteomes" id="UP000886501"/>
    </source>
</evidence>
<comment type="caution">
    <text evidence="1">The sequence shown here is derived from an EMBL/GenBank/DDBJ whole genome shotgun (WGS) entry which is preliminary data.</text>
</comment>
<protein>
    <submittedName>
        <fullName evidence="1">Uncharacterized protein</fullName>
    </submittedName>
</protein>
<keyword evidence="2" id="KW-1185">Reference proteome</keyword>